<dbReference type="PROSITE" id="PS50931">
    <property type="entry name" value="HTH_LYSR"/>
    <property type="match status" value="1"/>
</dbReference>
<dbReference type="PANTHER" id="PTHR30126:SF91">
    <property type="entry name" value="LYSR FAMILY TRANSCRIPTIONAL REGULATOR"/>
    <property type="match status" value="1"/>
</dbReference>
<dbReference type="InterPro" id="IPR036390">
    <property type="entry name" value="WH_DNA-bd_sf"/>
</dbReference>
<proteinExistence type="inferred from homology"/>
<evidence type="ECO:0000256" key="4">
    <source>
        <dbReference type="ARBA" id="ARBA00023163"/>
    </source>
</evidence>
<dbReference type="Proteomes" id="UP000295106">
    <property type="component" value="Unassembled WGS sequence"/>
</dbReference>
<name>A0A4R2M6I2_RUBGE</name>
<evidence type="ECO:0000313" key="7">
    <source>
        <dbReference type="Proteomes" id="UP000295106"/>
    </source>
</evidence>
<dbReference type="EMBL" id="SLXD01000005">
    <property type="protein sequence ID" value="TCP02879.1"/>
    <property type="molecule type" value="Genomic_DNA"/>
</dbReference>
<evidence type="ECO:0000256" key="2">
    <source>
        <dbReference type="ARBA" id="ARBA00023015"/>
    </source>
</evidence>
<dbReference type="Gene3D" id="3.40.190.290">
    <property type="match status" value="1"/>
</dbReference>
<keyword evidence="4" id="KW-0804">Transcription</keyword>
<dbReference type="CDD" id="cd05466">
    <property type="entry name" value="PBP2_LTTR_substrate"/>
    <property type="match status" value="1"/>
</dbReference>
<dbReference type="SUPFAM" id="SSF46785">
    <property type="entry name" value="Winged helix' DNA-binding domain"/>
    <property type="match status" value="1"/>
</dbReference>
<comment type="similarity">
    <text evidence="1">Belongs to the LysR transcriptional regulatory family.</text>
</comment>
<sequence>MLAVRGRRQKGAAWIDSIDGVDGVSRCSLDHFIVFVAVAECGGFAAASRKLGRAQSAVTHSIRRMEEACGLLLFDRSGYRAELTEAGRALLVRARRVIEELKSFEREAGAFAKGLEAGLSVALDPFVAQAPLAGVLRELHAAYPQVTLTLSVVPRAQVLEWVASGRAQLGAVSDTAPLGAAFEALRWGEHRLVAVAAPAHPLARHDGALPAEALRGHMQVVWTPGEAGGGEAGTGVPAGERWQVSSLHAKRELLLAAAGWGSLPDHLVAEDLTAGRLVRLPIETCAGRQSLPAFGTAVIRRRGAVAGPALRRLLELLRAAAAIPQGAASP</sequence>
<evidence type="ECO:0000259" key="5">
    <source>
        <dbReference type="PROSITE" id="PS50931"/>
    </source>
</evidence>
<reference evidence="6 7" key="1">
    <citation type="submission" date="2019-03" db="EMBL/GenBank/DDBJ databases">
        <title>Genomic Encyclopedia of Type Strains, Phase IV (KMG-IV): sequencing the most valuable type-strain genomes for metagenomic binning, comparative biology and taxonomic classification.</title>
        <authorList>
            <person name="Goeker M."/>
        </authorList>
    </citation>
    <scope>NUCLEOTIDE SEQUENCE [LARGE SCALE GENOMIC DNA]</scope>
    <source>
        <strain evidence="6 7">DSM 1709</strain>
    </source>
</reference>
<organism evidence="6 7">
    <name type="scientific">Rubrivivax gelatinosus</name>
    <name type="common">Rhodocyclus gelatinosus</name>
    <name type="synonym">Rhodopseudomonas gelatinosa</name>
    <dbReference type="NCBI Taxonomy" id="28068"/>
    <lineage>
        <taxon>Bacteria</taxon>
        <taxon>Pseudomonadati</taxon>
        <taxon>Pseudomonadota</taxon>
        <taxon>Betaproteobacteria</taxon>
        <taxon>Burkholderiales</taxon>
        <taxon>Sphaerotilaceae</taxon>
        <taxon>Rubrivivax</taxon>
    </lineage>
</organism>
<dbReference type="GO" id="GO:0000976">
    <property type="term" value="F:transcription cis-regulatory region binding"/>
    <property type="evidence" value="ECO:0007669"/>
    <property type="project" value="TreeGrafter"/>
</dbReference>
<dbReference type="Pfam" id="PF00126">
    <property type="entry name" value="HTH_1"/>
    <property type="match status" value="1"/>
</dbReference>
<dbReference type="OrthoDB" id="196624at2"/>
<dbReference type="Pfam" id="PF03466">
    <property type="entry name" value="LysR_substrate"/>
    <property type="match status" value="1"/>
</dbReference>
<dbReference type="FunFam" id="1.10.10.10:FF:000001">
    <property type="entry name" value="LysR family transcriptional regulator"/>
    <property type="match status" value="1"/>
</dbReference>
<keyword evidence="3" id="KW-0238">DNA-binding</keyword>
<protein>
    <submittedName>
        <fullName evidence="6">LysR family transcriptional regulator</fullName>
    </submittedName>
</protein>
<feature type="domain" description="HTH lysR-type" evidence="5">
    <location>
        <begin position="29"/>
        <end position="84"/>
    </location>
</feature>
<dbReference type="Gene3D" id="1.10.10.10">
    <property type="entry name" value="Winged helix-like DNA-binding domain superfamily/Winged helix DNA-binding domain"/>
    <property type="match status" value="1"/>
</dbReference>
<gene>
    <name evidence="6" type="ORF">EV684_10545</name>
</gene>
<dbReference type="AlphaFoldDB" id="A0A4R2M6I2"/>
<dbReference type="InterPro" id="IPR005119">
    <property type="entry name" value="LysR_subst-bd"/>
</dbReference>
<dbReference type="GO" id="GO:0003700">
    <property type="term" value="F:DNA-binding transcription factor activity"/>
    <property type="evidence" value="ECO:0007669"/>
    <property type="project" value="InterPro"/>
</dbReference>
<evidence type="ECO:0000256" key="1">
    <source>
        <dbReference type="ARBA" id="ARBA00009437"/>
    </source>
</evidence>
<accession>A0A4R2M6I2</accession>
<dbReference type="SUPFAM" id="SSF53850">
    <property type="entry name" value="Periplasmic binding protein-like II"/>
    <property type="match status" value="1"/>
</dbReference>
<dbReference type="InterPro" id="IPR000847">
    <property type="entry name" value="LysR_HTH_N"/>
</dbReference>
<dbReference type="InterPro" id="IPR036388">
    <property type="entry name" value="WH-like_DNA-bd_sf"/>
</dbReference>
<dbReference type="PANTHER" id="PTHR30126">
    <property type="entry name" value="HTH-TYPE TRANSCRIPTIONAL REGULATOR"/>
    <property type="match status" value="1"/>
</dbReference>
<evidence type="ECO:0000256" key="3">
    <source>
        <dbReference type="ARBA" id="ARBA00023125"/>
    </source>
</evidence>
<keyword evidence="2" id="KW-0805">Transcription regulation</keyword>
<evidence type="ECO:0000313" key="6">
    <source>
        <dbReference type="EMBL" id="TCP02879.1"/>
    </source>
</evidence>
<comment type="caution">
    <text evidence="6">The sequence shown here is derived from an EMBL/GenBank/DDBJ whole genome shotgun (WGS) entry which is preliminary data.</text>
</comment>